<dbReference type="Pfam" id="PF00877">
    <property type="entry name" value="NLPC_P60"/>
    <property type="match status" value="1"/>
</dbReference>
<reference evidence="7" key="1">
    <citation type="journal article" date="2019" name="Int. J. Syst. Evol. Microbiol.">
        <title>The Global Catalogue of Microorganisms (GCM) 10K type strain sequencing project: providing services to taxonomists for standard genome sequencing and annotation.</title>
        <authorList>
            <consortium name="The Broad Institute Genomics Platform"/>
            <consortium name="The Broad Institute Genome Sequencing Center for Infectious Disease"/>
            <person name="Wu L."/>
            <person name="Ma J."/>
        </authorList>
    </citation>
    <scope>NUCLEOTIDE SEQUENCE [LARGE SCALE GENOMIC DNA]</scope>
    <source>
        <strain evidence="7">KCTC 23984</strain>
    </source>
</reference>
<name>A0ABW6BNL5_9BACT</name>
<comment type="similarity">
    <text evidence="1">Belongs to the peptidase C40 family.</text>
</comment>
<keyword evidence="7" id="KW-1185">Reference proteome</keyword>
<dbReference type="PROSITE" id="PS51935">
    <property type="entry name" value="NLPC_P60"/>
    <property type="match status" value="1"/>
</dbReference>
<dbReference type="RefSeq" id="WP_377479330.1">
    <property type="nucleotide sequence ID" value="NZ_JBHUOX010000001.1"/>
</dbReference>
<evidence type="ECO:0000259" key="5">
    <source>
        <dbReference type="PROSITE" id="PS51935"/>
    </source>
</evidence>
<keyword evidence="4" id="KW-0788">Thiol protease</keyword>
<dbReference type="Proteomes" id="UP001597641">
    <property type="component" value="Unassembled WGS sequence"/>
</dbReference>
<evidence type="ECO:0000256" key="4">
    <source>
        <dbReference type="ARBA" id="ARBA00022807"/>
    </source>
</evidence>
<feature type="domain" description="NlpC/P60" evidence="5">
    <location>
        <begin position="129"/>
        <end position="257"/>
    </location>
</feature>
<dbReference type="InterPro" id="IPR038765">
    <property type="entry name" value="Papain-like_cys_pep_sf"/>
</dbReference>
<dbReference type="PANTHER" id="PTHR47053:SF1">
    <property type="entry name" value="MUREIN DD-ENDOPEPTIDASE MEPH-RELATED"/>
    <property type="match status" value="1"/>
</dbReference>
<organism evidence="6 7">
    <name type="scientific">Pontibacter toksunensis</name>
    <dbReference type="NCBI Taxonomy" id="1332631"/>
    <lineage>
        <taxon>Bacteria</taxon>
        <taxon>Pseudomonadati</taxon>
        <taxon>Bacteroidota</taxon>
        <taxon>Cytophagia</taxon>
        <taxon>Cytophagales</taxon>
        <taxon>Hymenobacteraceae</taxon>
        <taxon>Pontibacter</taxon>
    </lineage>
</organism>
<evidence type="ECO:0000256" key="3">
    <source>
        <dbReference type="ARBA" id="ARBA00022801"/>
    </source>
</evidence>
<dbReference type="SUPFAM" id="SSF82057">
    <property type="entry name" value="Prokaryotic SH3-related domain"/>
    <property type="match status" value="1"/>
</dbReference>
<dbReference type="SUPFAM" id="SSF54001">
    <property type="entry name" value="Cysteine proteinases"/>
    <property type="match status" value="1"/>
</dbReference>
<gene>
    <name evidence="6" type="ORF">ACFS7Z_00660</name>
</gene>
<sequence length="261" mass="29326">MEHGICMLSLVPLRAETSDRAELVSQLMFGECYQVINTEGNWLQLQLATDGYKGWIDFKQHTAVTPEYFSRWKSSSHARTLSLLQFISINDFQVPVGIGSYLPFFDGGSIQVNEVRYGYSGPASDTSVLPSKTQLVEVALNFLKFPYLWGGKSMFGIDCSGLTQQVFGICGYQLPRDAYQQVALGQEVHFVEQTQPGDLAYFSNAEGRITHIGIMLEGQKIIHAHGEVRIDQLDHTGIYNEGLKRYTHQLRIIKRILPSNA</sequence>
<evidence type="ECO:0000313" key="6">
    <source>
        <dbReference type="EMBL" id="MFD2998855.1"/>
    </source>
</evidence>
<accession>A0ABW6BNL5</accession>
<keyword evidence="3" id="KW-0378">Hydrolase</keyword>
<comment type="caution">
    <text evidence="6">The sequence shown here is derived from an EMBL/GenBank/DDBJ whole genome shotgun (WGS) entry which is preliminary data.</text>
</comment>
<keyword evidence="2" id="KW-0645">Protease</keyword>
<protein>
    <submittedName>
        <fullName evidence="6">NlpC/P60 family protein</fullName>
    </submittedName>
</protein>
<dbReference type="Pfam" id="PF18348">
    <property type="entry name" value="SH3_16"/>
    <property type="match status" value="1"/>
</dbReference>
<dbReference type="Gene3D" id="2.30.30.40">
    <property type="entry name" value="SH3 Domains"/>
    <property type="match status" value="1"/>
</dbReference>
<evidence type="ECO:0000313" key="7">
    <source>
        <dbReference type="Proteomes" id="UP001597641"/>
    </source>
</evidence>
<evidence type="ECO:0000256" key="2">
    <source>
        <dbReference type="ARBA" id="ARBA00022670"/>
    </source>
</evidence>
<dbReference type="InterPro" id="IPR041382">
    <property type="entry name" value="SH3_16"/>
</dbReference>
<dbReference type="PANTHER" id="PTHR47053">
    <property type="entry name" value="MUREIN DD-ENDOPEPTIDASE MEPH-RELATED"/>
    <property type="match status" value="1"/>
</dbReference>
<proteinExistence type="inferred from homology"/>
<dbReference type="Gene3D" id="3.90.1720.10">
    <property type="entry name" value="endopeptidase domain like (from Nostoc punctiforme)"/>
    <property type="match status" value="1"/>
</dbReference>
<dbReference type="InterPro" id="IPR051202">
    <property type="entry name" value="Peptidase_C40"/>
</dbReference>
<dbReference type="EMBL" id="JBHUOX010000001">
    <property type="protein sequence ID" value="MFD2998855.1"/>
    <property type="molecule type" value="Genomic_DNA"/>
</dbReference>
<dbReference type="InterPro" id="IPR000064">
    <property type="entry name" value="NLP_P60_dom"/>
</dbReference>
<evidence type="ECO:0000256" key="1">
    <source>
        <dbReference type="ARBA" id="ARBA00007074"/>
    </source>
</evidence>